<keyword evidence="3" id="KW-1185">Reference proteome</keyword>
<accession>A0A6J8AKP2</accession>
<dbReference type="Pfam" id="PF20700">
    <property type="entry name" value="Mutator"/>
    <property type="match status" value="1"/>
</dbReference>
<dbReference type="InterPro" id="IPR049012">
    <property type="entry name" value="Mutator_transp_dom"/>
</dbReference>
<proteinExistence type="predicted"/>
<organism evidence="2 3">
    <name type="scientific">Mytilus coruscus</name>
    <name type="common">Sea mussel</name>
    <dbReference type="NCBI Taxonomy" id="42192"/>
    <lineage>
        <taxon>Eukaryota</taxon>
        <taxon>Metazoa</taxon>
        <taxon>Spiralia</taxon>
        <taxon>Lophotrochozoa</taxon>
        <taxon>Mollusca</taxon>
        <taxon>Bivalvia</taxon>
        <taxon>Autobranchia</taxon>
        <taxon>Pteriomorphia</taxon>
        <taxon>Mytilida</taxon>
        <taxon>Mytiloidea</taxon>
        <taxon>Mytilidae</taxon>
        <taxon>Mytilinae</taxon>
        <taxon>Mytilus</taxon>
    </lineage>
</organism>
<gene>
    <name evidence="2" type="ORF">MCOR_7755</name>
</gene>
<name>A0A6J8AKP2_MYTCO</name>
<dbReference type="AlphaFoldDB" id="A0A6J8AKP2"/>
<evidence type="ECO:0000313" key="2">
    <source>
        <dbReference type="EMBL" id="CAC5368090.1"/>
    </source>
</evidence>
<protein>
    <recommendedName>
        <fullName evidence="1">Mutator-like transposase domain-containing protein</fullName>
    </recommendedName>
</protein>
<dbReference type="OrthoDB" id="6119199at2759"/>
<dbReference type="Proteomes" id="UP000507470">
    <property type="component" value="Unassembled WGS sequence"/>
</dbReference>
<feature type="domain" description="Mutator-like transposase" evidence="1">
    <location>
        <begin position="3"/>
        <end position="131"/>
    </location>
</feature>
<evidence type="ECO:0000313" key="3">
    <source>
        <dbReference type="Proteomes" id="UP000507470"/>
    </source>
</evidence>
<evidence type="ECO:0000259" key="1">
    <source>
        <dbReference type="Pfam" id="PF20700"/>
    </source>
</evidence>
<sequence>MPVNWNKSPKAMEAHTGAELLKILEDIGGIQVGVLVMDDDYATLSQVKERMGHPVEKWSDINHSRKSVGNSMYNTLQKKHKTLTTAVIKYFKKCFSYAISQNKNQENTLRETLTSIVPHAFGHHEKCGQWCKAGNENYSFKSLPGGKPLSGDDLFDDLYIVFETMSNNAHKLSPGGSTKYVESLNGMFTSKAPKRICYNASESLNNRVAATVAQKNIGYHYISELHSEAGLSPNKITKKQSECLLKERKRQLIYSQQPEVKRRRIKTNNENQTEIAKKEKVEGTTYTSDVRFSLVTEINNITGIRYRPNIETVTNLMGILLF</sequence>
<dbReference type="EMBL" id="CACVKT020001442">
    <property type="protein sequence ID" value="CAC5368090.1"/>
    <property type="molecule type" value="Genomic_DNA"/>
</dbReference>
<reference evidence="2 3" key="1">
    <citation type="submission" date="2020-06" db="EMBL/GenBank/DDBJ databases">
        <authorList>
            <person name="Li R."/>
            <person name="Bekaert M."/>
        </authorList>
    </citation>
    <scope>NUCLEOTIDE SEQUENCE [LARGE SCALE GENOMIC DNA]</scope>
    <source>
        <strain evidence="3">wild</strain>
    </source>
</reference>